<dbReference type="EMBL" id="JACXVP010000010">
    <property type="protein sequence ID" value="KAG5581655.1"/>
    <property type="molecule type" value="Genomic_DNA"/>
</dbReference>
<dbReference type="GO" id="GO:0009753">
    <property type="term" value="P:response to jasmonic acid"/>
    <property type="evidence" value="ECO:0007669"/>
    <property type="project" value="UniProtKB-ARBA"/>
</dbReference>
<keyword evidence="4 14" id="KW-0812">Transmembrane</keyword>
<evidence type="ECO:0000256" key="10">
    <source>
        <dbReference type="ARBA" id="ARBA00023033"/>
    </source>
</evidence>
<comment type="subcellular location">
    <subcellularLocation>
        <location evidence="1">Membrane</location>
    </subcellularLocation>
</comment>
<dbReference type="InterPro" id="IPR050665">
    <property type="entry name" value="Cytochrome_P450_Monooxygen"/>
</dbReference>
<reference evidence="16 17" key="1">
    <citation type="submission" date="2020-09" db="EMBL/GenBank/DDBJ databases">
        <title>De no assembly of potato wild relative species, Solanum commersonii.</title>
        <authorList>
            <person name="Cho K."/>
        </authorList>
    </citation>
    <scope>NUCLEOTIDE SEQUENCE [LARGE SCALE GENOMIC DNA]</scope>
    <source>
        <strain evidence="16">LZ3.2</strain>
        <tissue evidence="16">Leaf</tissue>
    </source>
</reference>
<dbReference type="NCBIfam" id="TIGR00756">
    <property type="entry name" value="PPR"/>
    <property type="match status" value="6"/>
</dbReference>
<evidence type="ECO:0000256" key="1">
    <source>
        <dbReference type="ARBA" id="ARBA00004370"/>
    </source>
</evidence>
<organism evidence="16 17">
    <name type="scientific">Solanum commersonii</name>
    <name type="common">Commerson's wild potato</name>
    <name type="synonym">Commerson's nightshade</name>
    <dbReference type="NCBI Taxonomy" id="4109"/>
    <lineage>
        <taxon>Eukaryota</taxon>
        <taxon>Viridiplantae</taxon>
        <taxon>Streptophyta</taxon>
        <taxon>Embryophyta</taxon>
        <taxon>Tracheophyta</taxon>
        <taxon>Spermatophyta</taxon>
        <taxon>Magnoliopsida</taxon>
        <taxon>eudicotyledons</taxon>
        <taxon>Gunneridae</taxon>
        <taxon>Pentapetalae</taxon>
        <taxon>asterids</taxon>
        <taxon>lamiids</taxon>
        <taxon>Solanales</taxon>
        <taxon>Solanaceae</taxon>
        <taxon>Solanoideae</taxon>
        <taxon>Solaneae</taxon>
        <taxon>Solanum</taxon>
    </lineage>
</organism>
<dbReference type="InterPro" id="IPR036396">
    <property type="entry name" value="Cyt_P450_sf"/>
</dbReference>
<evidence type="ECO:0000256" key="11">
    <source>
        <dbReference type="ARBA" id="ARBA00023136"/>
    </source>
</evidence>
<sequence>MEIPYNFKLAIFSFAIIFVLRWAWRILNYVWLKPKYLEKQLRQEGFKGNSYKFLFGDMKEMSKMGEEALSKPVNFSHDMIWPRINPFIHKIITNYGKNSFVWFGPRPAVVIMDPEVIKEVMMKNYVFQKPGGNPLTKLLATGIADYEADKWAVHRRLLNPAFHLDKLKHMLPAFKLTASEMLGKWEKIVSREGSEIDVLSYLQTLTSDAISRTAFGSSYEEGIKIFELQKEQIQLILQVSRTVYIPGWRFLPTKRNKRMKQIFNEVRTLILEIINKRMRMIEAGESHDDLLGILLSSNLKEVQQHGNKKFGMTIDEVIEECKLFYFAGQETTSTLLVWTMILLSQHPNWQDRAREEVLQVFGSNEVDYDKLNQLKVVTIILNEVLRLYPAGYMMTRMVQTKTNLGNLCLPGGVQLLLPTILLQHDTEIWGDDAMEFNPERFSDGILKATKGQLVFFPFGWGPRICIGQNFAMLEAKMAMAMILKHYAFELSSSYSHAPHPLMLQPQYGAPLILYKRTVLSFPLTKHLLSTISASTSSPPQSEDETLVSAATTILKHHRSKSRWSEILSLAPPTSGFTPSQVSKIILQLRNTPHLALRFFNFTVHRSICCHSVSSYATIIHILSRSRLKSQALELIKCAIRKFPDTHKPDSSNPPRIFEILVKTYRSCDSAPFVFDLLIKAYLDSKKIDVSVQLVRILASKNIFPHIVVCNSLIELIAKSRGPFAAYDMYVEIFRCEKGEGSGTEVKGVMANAYTFNVLMVAFHREGVVEKVEEVWKEMMAKNCTPNVYSYSILMAAYCEDGRMENAMKVWKEMGYEDVKHDIVAYNTIIEGFCKVGKVERAEEVFREMVFNGVECTCVTLEHLINGHCMSRNIDAALVLYKDMCRKGFKPESSTIDVVAKVLCDKSGVFDALEFVRAVIEKHDIVPRKKTYELLIQSLCKEGWMEEALKLQVEMVGKGYAPNFEIYSAFIDGYIKQGDEEKAETLRNEMLRNKIPCKDS</sequence>
<dbReference type="AlphaFoldDB" id="A0A9J5X1S9"/>
<dbReference type="PANTHER" id="PTHR24282">
    <property type="entry name" value="CYTOCHROME P450 FAMILY MEMBER"/>
    <property type="match status" value="1"/>
</dbReference>
<dbReference type="FunFam" id="1.10.630.10:FF:000029">
    <property type="entry name" value="Cytochrome P450 734A1"/>
    <property type="match status" value="1"/>
</dbReference>
<dbReference type="PRINTS" id="PR00463">
    <property type="entry name" value="EP450I"/>
</dbReference>
<evidence type="ECO:0000256" key="4">
    <source>
        <dbReference type="ARBA" id="ARBA00022692"/>
    </source>
</evidence>
<dbReference type="GO" id="GO:0016705">
    <property type="term" value="F:oxidoreductase activity, acting on paired donors, with incorporation or reduction of molecular oxygen"/>
    <property type="evidence" value="ECO:0007669"/>
    <property type="project" value="InterPro"/>
</dbReference>
<feature type="binding site" description="axial binding residue" evidence="12">
    <location>
        <position position="465"/>
    </location>
    <ligand>
        <name>heme</name>
        <dbReference type="ChEBI" id="CHEBI:30413"/>
    </ligand>
    <ligandPart>
        <name>Fe</name>
        <dbReference type="ChEBI" id="CHEBI:18248"/>
    </ligandPart>
</feature>
<keyword evidence="3 12" id="KW-0349">Heme</keyword>
<keyword evidence="7 14" id="KW-1133">Transmembrane helix</keyword>
<evidence type="ECO:0000313" key="17">
    <source>
        <dbReference type="Proteomes" id="UP000824120"/>
    </source>
</evidence>
<keyword evidence="10" id="KW-0503">Monooxygenase</keyword>
<dbReference type="CDD" id="cd20642">
    <property type="entry name" value="CYP72"/>
    <property type="match status" value="1"/>
</dbReference>
<feature type="domain" description="PROP1-like PPR" evidence="15">
    <location>
        <begin position="869"/>
        <end position="982"/>
    </location>
</feature>
<dbReference type="InterPro" id="IPR002885">
    <property type="entry name" value="PPR_rpt"/>
</dbReference>
<evidence type="ECO:0000256" key="6">
    <source>
        <dbReference type="ARBA" id="ARBA00022737"/>
    </source>
</evidence>
<evidence type="ECO:0000256" key="5">
    <source>
        <dbReference type="ARBA" id="ARBA00022723"/>
    </source>
</evidence>
<keyword evidence="11 14" id="KW-0472">Membrane</keyword>
<protein>
    <recommendedName>
        <fullName evidence="15">PROP1-like PPR domain-containing protein</fullName>
    </recommendedName>
</protein>
<name>A0A9J5X1S9_SOLCO</name>
<feature type="repeat" description="PPR" evidence="13">
    <location>
        <begin position="856"/>
        <end position="890"/>
    </location>
</feature>
<dbReference type="Gene3D" id="1.10.630.10">
    <property type="entry name" value="Cytochrome P450"/>
    <property type="match status" value="1"/>
</dbReference>
<dbReference type="PROSITE" id="PS00086">
    <property type="entry name" value="CYTOCHROME_P450"/>
    <property type="match status" value="1"/>
</dbReference>
<dbReference type="Pfam" id="PF13041">
    <property type="entry name" value="PPR_2"/>
    <property type="match status" value="2"/>
</dbReference>
<dbReference type="InterPro" id="IPR011990">
    <property type="entry name" value="TPR-like_helical_dom_sf"/>
</dbReference>
<dbReference type="GO" id="GO:0020037">
    <property type="term" value="F:heme binding"/>
    <property type="evidence" value="ECO:0007669"/>
    <property type="project" value="InterPro"/>
</dbReference>
<dbReference type="GO" id="GO:0005506">
    <property type="term" value="F:iron ion binding"/>
    <property type="evidence" value="ECO:0007669"/>
    <property type="project" value="InterPro"/>
</dbReference>
<feature type="repeat" description="PPR" evidence="13">
    <location>
        <begin position="927"/>
        <end position="961"/>
    </location>
</feature>
<dbReference type="GO" id="GO:0009820">
    <property type="term" value="P:alkaloid metabolic process"/>
    <property type="evidence" value="ECO:0007669"/>
    <property type="project" value="UniProtKB-ARBA"/>
</dbReference>
<comment type="similarity">
    <text evidence="2">Belongs to the cytochrome P450 family.</text>
</comment>
<feature type="repeat" description="PPR" evidence="13">
    <location>
        <begin position="751"/>
        <end position="785"/>
    </location>
</feature>
<evidence type="ECO:0000256" key="14">
    <source>
        <dbReference type="SAM" id="Phobius"/>
    </source>
</evidence>
<feature type="transmembrane region" description="Helical" evidence="14">
    <location>
        <begin position="7"/>
        <end position="24"/>
    </location>
</feature>
<dbReference type="OrthoDB" id="185373at2759"/>
<keyword evidence="6" id="KW-0677">Repeat</keyword>
<dbReference type="GO" id="GO:0016020">
    <property type="term" value="C:membrane"/>
    <property type="evidence" value="ECO:0007669"/>
    <property type="project" value="UniProtKB-SubCell"/>
</dbReference>
<dbReference type="GO" id="GO:0004497">
    <property type="term" value="F:monooxygenase activity"/>
    <property type="evidence" value="ECO:0007669"/>
    <property type="project" value="UniProtKB-KW"/>
</dbReference>
<proteinExistence type="inferred from homology"/>
<dbReference type="Pfam" id="PF00067">
    <property type="entry name" value="p450"/>
    <property type="match status" value="1"/>
</dbReference>
<dbReference type="InterPro" id="IPR033443">
    <property type="entry name" value="PROP1-like_PPR_dom"/>
</dbReference>
<feature type="repeat" description="PPR" evidence="13">
    <location>
        <begin position="821"/>
        <end position="855"/>
    </location>
</feature>
<evidence type="ECO:0000256" key="3">
    <source>
        <dbReference type="ARBA" id="ARBA00022617"/>
    </source>
</evidence>
<dbReference type="SUPFAM" id="SSF48264">
    <property type="entry name" value="Cytochrome P450"/>
    <property type="match status" value="1"/>
</dbReference>
<dbReference type="PANTHER" id="PTHR24282:SF217">
    <property type="entry name" value="CYTOCHROME P450 CYP72A219-LIKE"/>
    <property type="match status" value="1"/>
</dbReference>
<keyword evidence="9 12" id="KW-0408">Iron</keyword>
<dbReference type="Pfam" id="PF17177">
    <property type="entry name" value="PPR_long"/>
    <property type="match status" value="1"/>
</dbReference>
<evidence type="ECO:0000256" key="8">
    <source>
        <dbReference type="ARBA" id="ARBA00023002"/>
    </source>
</evidence>
<dbReference type="Gene3D" id="1.25.40.10">
    <property type="entry name" value="Tetratricopeptide repeat domain"/>
    <property type="match status" value="3"/>
</dbReference>
<dbReference type="InterPro" id="IPR017972">
    <property type="entry name" value="Cyt_P450_CS"/>
</dbReference>
<feature type="repeat" description="PPR" evidence="13">
    <location>
        <begin position="786"/>
        <end position="820"/>
    </location>
</feature>
<keyword evidence="5 12" id="KW-0479">Metal-binding</keyword>
<accession>A0A9J5X1S9</accession>
<dbReference type="InterPro" id="IPR001128">
    <property type="entry name" value="Cyt_P450"/>
</dbReference>
<dbReference type="PRINTS" id="PR00385">
    <property type="entry name" value="P450"/>
</dbReference>
<dbReference type="PROSITE" id="PS51375">
    <property type="entry name" value="PPR"/>
    <property type="match status" value="6"/>
</dbReference>
<evidence type="ECO:0000256" key="12">
    <source>
        <dbReference type="PIRSR" id="PIRSR602401-1"/>
    </source>
</evidence>
<evidence type="ECO:0000259" key="15">
    <source>
        <dbReference type="Pfam" id="PF17177"/>
    </source>
</evidence>
<comment type="cofactor">
    <cofactor evidence="12">
        <name>heme</name>
        <dbReference type="ChEBI" id="CHEBI:30413"/>
    </cofactor>
</comment>
<evidence type="ECO:0000256" key="9">
    <source>
        <dbReference type="ARBA" id="ARBA00023004"/>
    </source>
</evidence>
<comment type="caution">
    <text evidence="16">The sequence shown here is derived from an EMBL/GenBank/DDBJ whole genome shotgun (WGS) entry which is preliminary data.</text>
</comment>
<dbReference type="Proteomes" id="UP000824120">
    <property type="component" value="Chromosome 10"/>
</dbReference>
<feature type="repeat" description="PPR" evidence="13">
    <location>
        <begin position="962"/>
        <end position="996"/>
    </location>
</feature>
<dbReference type="InterPro" id="IPR002401">
    <property type="entry name" value="Cyt_P450_E_grp-I"/>
</dbReference>
<evidence type="ECO:0000256" key="13">
    <source>
        <dbReference type="PROSITE-ProRule" id="PRU00708"/>
    </source>
</evidence>
<gene>
    <name evidence="16" type="ORF">H5410_052282</name>
</gene>
<keyword evidence="8" id="KW-0560">Oxidoreductase</keyword>
<keyword evidence="17" id="KW-1185">Reference proteome</keyword>
<evidence type="ECO:0000256" key="2">
    <source>
        <dbReference type="ARBA" id="ARBA00010617"/>
    </source>
</evidence>
<evidence type="ECO:0000256" key="7">
    <source>
        <dbReference type="ARBA" id="ARBA00022989"/>
    </source>
</evidence>
<evidence type="ECO:0000313" key="16">
    <source>
        <dbReference type="EMBL" id="KAG5581655.1"/>
    </source>
</evidence>